<gene>
    <name evidence="3" type="primary">LOC111107887</name>
</gene>
<organism evidence="2 3">
    <name type="scientific">Crassostrea virginica</name>
    <name type="common">Eastern oyster</name>
    <dbReference type="NCBI Taxonomy" id="6565"/>
    <lineage>
        <taxon>Eukaryota</taxon>
        <taxon>Metazoa</taxon>
        <taxon>Spiralia</taxon>
        <taxon>Lophotrochozoa</taxon>
        <taxon>Mollusca</taxon>
        <taxon>Bivalvia</taxon>
        <taxon>Autobranchia</taxon>
        <taxon>Pteriomorphia</taxon>
        <taxon>Ostreida</taxon>
        <taxon>Ostreoidea</taxon>
        <taxon>Ostreidae</taxon>
        <taxon>Crassostrea</taxon>
    </lineage>
</organism>
<dbReference type="InterPro" id="IPR027267">
    <property type="entry name" value="AH/BAR_dom_sf"/>
</dbReference>
<evidence type="ECO:0000313" key="3">
    <source>
        <dbReference type="RefSeq" id="XP_022299000.1"/>
    </source>
</evidence>
<dbReference type="Gene3D" id="1.20.1270.60">
    <property type="entry name" value="Arfaptin homology (AH) domain/BAR domain"/>
    <property type="match status" value="1"/>
</dbReference>
<dbReference type="AlphaFoldDB" id="A0A8B8B6G0"/>
<proteinExistence type="predicted"/>
<reference evidence="3" key="2">
    <citation type="submission" date="2025-08" db="UniProtKB">
        <authorList>
            <consortium name="RefSeq"/>
        </authorList>
    </citation>
    <scope>IDENTIFICATION</scope>
    <source>
        <tissue evidence="3">Whole sample</tissue>
    </source>
</reference>
<evidence type="ECO:0000256" key="1">
    <source>
        <dbReference type="SAM" id="Coils"/>
    </source>
</evidence>
<sequence>MADTIDFYLVEEGIKRNKHSVSLLEDVGLMIWNRAHAELSYLQEIDKWKDKVMAEDTDGDNRGVLDFVKPALIGEADRAAEIHKSIYDKLMARKGPYQNILKHNKQDQEKNKKSKLKEIEEEFNNCNARRKELEYQVQKQKQSVEKTALQLSEFEQKLSRRSRITDGRRSARGMRKLDSINAQVSLFRKRIETTSASCSRDEAELQSLIICKSKMLKKMFQDLKDMDEQRLAAIHGVIRQYVQEIQPPYDLIRERFITWRISISSIYFSNCFEHTQLHKSGEISEATKSLQSLNIREIHNQNWQLTEDRARLKKAGLKMGFDVGQ</sequence>
<feature type="coiled-coil region" evidence="1">
    <location>
        <begin position="102"/>
        <end position="157"/>
    </location>
</feature>
<dbReference type="KEGG" id="cvn:111107887"/>
<dbReference type="RefSeq" id="XP_022299000.1">
    <property type="nucleotide sequence ID" value="XM_022443292.1"/>
</dbReference>
<accession>A0A8B8B6G0</accession>
<keyword evidence="1" id="KW-0175">Coiled coil</keyword>
<dbReference type="OrthoDB" id="6162989at2759"/>
<evidence type="ECO:0000313" key="2">
    <source>
        <dbReference type="Proteomes" id="UP000694844"/>
    </source>
</evidence>
<keyword evidence="2" id="KW-1185">Reference proteome</keyword>
<dbReference type="Proteomes" id="UP000694844">
    <property type="component" value="Chromosome 1"/>
</dbReference>
<dbReference type="GeneID" id="111107887"/>
<name>A0A8B8B6G0_CRAVI</name>
<reference evidence="2" key="1">
    <citation type="submission" date="2024-06" db="UniProtKB">
        <authorList>
            <consortium name="RefSeq"/>
        </authorList>
    </citation>
    <scope>NUCLEOTIDE SEQUENCE [LARGE SCALE GENOMIC DNA]</scope>
</reference>
<protein>
    <submittedName>
        <fullName evidence="3">Uncharacterized protein LOC111107887</fullName>
    </submittedName>
</protein>